<protein>
    <submittedName>
        <fullName evidence="2">Uncharacterized protein</fullName>
    </submittedName>
</protein>
<feature type="transmembrane region" description="Helical" evidence="1">
    <location>
        <begin position="75"/>
        <end position="96"/>
    </location>
</feature>
<proteinExistence type="predicted"/>
<feature type="transmembrane region" description="Helical" evidence="1">
    <location>
        <begin position="6"/>
        <end position="26"/>
    </location>
</feature>
<evidence type="ECO:0000256" key="1">
    <source>
        <dbReference type="SAM" id="Phobius"/>
    </source>
</evidence>
<keyword evidence="1" id="KW-0472">Membrane</keyword>
<accession>A0A4P0YAL5</accession>
<keyword evidence="1" id="KW-1133">Transmembrane helix</keyword>
<name>A0A4P0YAL5_KLEPN</name>
<sequence>MFFETLLFITLTALFVFLLNCNIVYVRHRWSALSPFNFYIFLNVIIFLDFYFFYYQRDTSFLEQSFYISDDDFFLGFYFYIYSYIMLTLGMIVYLLGRNKNKRQEVIIYDDEFNASTKRLYRNQFVGISIISLIILASNFGAVISMIAGDITKQNLFRDELGLLFLFTFLPYSAALAISATEKLRNRILIILVSSALMIFTDSRGGVIYMFLLLFYAYNEKNKKINLISYFIALPLVDIY</sequence>
<organism evidence="2">
    <name type="scientific">Klebsiella pneumoniae</name>
    <dbReference type="NCBI Taxonomy" id="573"/>
    <lineage>
        <taxon>Bacteria</taxon>
        <taxon>Pseudomonadati</taxon>
        <taxon>Pseudomonadota</taxon>
        <taxon>Gammaproteobacteria</taxon>
        <taxon>Enterobacterales</taxon>
        <taxon>Enterobacteriaceae</taxon>
        <taxon>Klebsiella/Raoultella group</taxon>
        <taxon>Klebsiella</taxon>
        <taxon>Klebsiella pneumoniae complex</taxon>
    </lineage>
</organism>
<dbReference type="Proteomes" id="UP000507695">
    <property type="component" value="Unassembled WGS sequence"/>
</dbReference>
<dbReference type="AlphaFoldDB" id="A0A4P0YAL5"/>
<feature type="transmembrane region" description="Helical" evidence="1">
    <location>
        <begin position="161"/>
        <end position="181"/>
    </location>
</feature>
<reference evidence="2" key="1">
    <citation type="submission" date="2019-04" db="EMBL/GenBank/DDBJ databases">
        <authorList>
            <consortium name="Pathogen Informatics"/>
        </authorList>
    </citation>
    <scope>NUCLEOTIDE SEQUENCE</scope>
    <source>
        <strain evidence="2">NCTC9183</strain>
    </source>
</reference>
<gene>
    <name evidence="2" type="ORF">NCTC9183_04869</name>
</gene>
<feature type="transmembrane region" description="Helical" evidence="1">
    <location>
        <begin position="38"/>
        <end position="55"/>
    </location>
</feature>
<dbReference type="EMBL" id="CABDVL010000003">
    <property type="protein sequence ID" value="VTM57393.1"/>
    <property type="molecule type" value="Genomic_DNA"/>
</dbReference>
<keyword evidence="1" id="KW-0812">Transmembrane</keyword>
<evidence type="ECO:0000313" key="2">
    <source>
        <dbReference type="EMBL" id="VTM57393.1"/>
    </source>
</evidence>
<feature type="transmembrane region" description="Helical" evidence="1">
    <location>
        <begin position="125"/>
        <end position="149"/>
    </location>
</feature>
<feature type="transmembrane region" description="Helical" evidence="1">
    <location>
        <begin position="188"/>
        <end position="218"/>
    </location>
</feature>